<dbReference type="Proteomes" id="UP000009131">
    <property type="component" value="Unassembled WGS sequence"/>
</dbReference>
<evidence type="ECO:0000256" key="2">
    <source>
        <dbReference type="ARBA" id="ARBA00022499"/>
    </source>
</evidence>
<dbReference type="InParanoid" id="G7E712"/>
<dbReference type="RefSeq" id="XP_014567571.1">
    <property type="nucleotide sequence ID" value="XM_014712085.1"/>
</dbReference>
<comment type="subcellular location">
    <subcellularLocation>
        <location evidence="5 6">Cytoplasm</location>
    </subcellularLocation>
</comment>
<dbReference type="EMBL" id="BABT02000153">
    <property type="protein sequence ID" value="GAA98622.1"/>
    <property type="molecule type" value="Genomic_DNA"/>
</dbReference>
<evidence type="ECO:0000256" key="5">
    <source>
        <dbReference type="HAMAP-Rule" id="MF_03048"/>
    </source>
</evidence>
<comment type="similarity">
    <text evidence="5 6">Belongs to the URM1 family.</text>
</comment>
<keyword evidence="3 5" id="KW-0819">tRNA processing</keyword>
<dbReference type="eggNOG" id="KOG4146">
    <property type="taxonomic scope" value="Eukaryota"/>
</dbReference>
<dbReference type="AlphaFoldDB" id="G7E712"/>
<feature type="modified residue" description="1-thioglycine" evidence="5">
    <location>
        <position position="119"/>
    </location>
</feature>
<gene>
    <name evidence="7" type="primary">Mo05309</name>
    <name evidence="5" type="synonym">URM1</name>
    <name evidence="7" type="ORF">E5Q_05309</name>
</gene>
<reference evidence="7 8" key="1">
    <citation type="journal article" date="2011" name="J. Gen. Appl. Microbiol.">
        <title>Draft genome sequencing of the enigmatic basidiomycete Mixia osmundae.</title>
        <authorList>
            <person name="Nishida H."/>
            <person name="Nagatsuka Y."/>
            <person name="Sugiyama J."/>
        </authorList>
    </citation>
    <scope>NUCLEOTIDE SEQUENCE [LARGE SCALE GENOMIC DNA]</scope>
    <source>
        <strain evidence="8">CBS 9802 / IAM 14324 / JCM 22182 / KY 12970</strain>
    </source>
</reference>
<dbReference type="CDD" id="cd01764">
    <property type="entry name" value="Ubl_Urm1"/>
    <property type="match status" value="1"/>
</dbReference>
<reference evidence="7 8" key="2">
    <citation type="journal article" date="2012" name="Open Biol.">
        <title>Characteristics of nucleosomes and linker DNA regions on the genome of the basidiomycete Mixia osmundae revealed by mono- and dinucleosome mapping.</title>
        <authorList>
            <person name="Nishida H."/>
            <person name="Kondo S."/>
            <person name="Matsumoto T."/>
            <person name="Suzuki Y."/>
            <person name="Yoshikawa H."/>
            <person name="Taylor T.D."/>
            <person name="Sugiyama J."/>
        </authorList>
    </citation>
    <scope>NUCLEOTIDE SEQUENCE [LARGE SCALE GENOMIC DNA]</scope>
    <source>
        <strain evidence="8">CBS 9802 / IAM 14324 / JCM 22182 / KY 12970</strain>
    </source>
</reference>
<dbReference type="FunCoup" id="G7E712">
    <property type="interactions" value="338"/>
</dbReference>
<dbReference type="Pfam" id="PF09138">
    <property type="entry name" value="Urm1"/>
    <property type="match status" value="1"/>
</dbReference>
<dbReference type="InterPro" id="IPR012675">
    <property type="entry name" value="Beta-grasp_dom_sf"/>
</dbReference>
<dbReference type="UniPathway" id="UPA00988"/>
<dbReference type="Gene3D" id="3.10.20.30">
    <property type="match status" value="1"/>
</dbReference>
<organism evidence="7 8">
    <name type="scientific">Mixia osmundae (strain CBS 9802 / IAM 14324 / JCM 22182 / KY 12970)</name>
    <dbReference type="NCBI Taxonomy" id="764103"/>
    <lineage>
        <taxon>Eukaryota</taxon>
        <taxon>Fungi</taxon>
        <taxon>Dikarya</taxon>
        <taxon>Basidiomycota</taxon>
        <taxon>Pucciniomycotina</taxon>
        <taxon>Mixiomycetes</taxon>
        <taxon>Mixiales</taxon>
        <taxon>Mixiaceae</taxon>
        <taxon>Mixia</taxon>
    </lineage>
</organism>
<dbReference type="HAMAP" id="MF_03048">
    <property type="entry name" value="Urm1"/>
    <property type="match status" value="1"/>
</dbReference>
<dbReference type="GO" id="GO:0032447">
    <property type="term" value="P:protein urmylation"/>
    <property type="evidence" value="ECO:0007669"/>
    <property type="project" value="UniProtKB-UniRule"/>
</dbReference>
<comment type="PTM">
    <text evidence="5">C-terminal thiocarboxylation occurs in 2 steps, it is first acyl-adenylated (-COAMP) via the hesA/moeB/thiF part of UBA4, then thiocarboxylated (-COSH) via the rhodanese domain of UBA4.</text>
</comment>
<dbReference type="PIRSF" id="PIRSF037379">
    <property type="entry name" value="Ubiquitin-related_modifier_1"/>
    <property type="match status" value="1"/>
</dbReference>
<comment type="pathway">
    <text evidence="5 6">tRNA modification; 5-methoxycarbonylmethyl-2-thiouridine-tRNA biosynthesis.</text>
</comment>
<dbReference type="GO" id="GO:0005829">
    <property type="term" value="C:cytosol"/>
    <property type="evidence" value="ECO:0007669"/>
    <property type="project" value="UniProtKB-UniRule"/>
</dbReference>
<keyword evidence="2 5" id="KW-1017">Isopeptide bond</keyword>
<dbReference type="GO" id="GO:0034227">
    <property type="term" value="P:tRNA thio-modification"/>
    <property type="evidence" value="ECO:0007669"/>
    <property type="project" value="UniProtKB-UniRule"/>
</dbReference>
<keyword evidence="4 5" id="KW-0833">Ubl conjugation pathway</keyword>
<evidence type="ECO:0000313" key="8">
    <source>
        <dbReference type="Proteomes" id="UP000009131"/>
    </source>
</evidence>
<dbReference type="InterPro" id="IPR015221">
    <property type="entry name" value="Urm1"/>
</dbReference>
<evidence type="ECO:0000256" key="4">
    <source>
        <dbReference type="ARBA" id="ARBA00022786"/>
    </source>
</evidence>
<proteinExistence type="inferred from homology"/>
<comment type="caution">
    <text evidence="7">The sequence shown here is derived from an EMBL/GenBank/DDBJ whole genome shotgun (WGS) entry which is preliminary data.</text>
</comment>
<keyword evidence="1 5" id="KW-0963">Cytoplasm</keyword>
<name>G7E712_MIXOS</name>
<keyword evidence="8" id="KW-1185">Reference proteome</keyword>
<protein>
    <recommendedName>
        <fullName evidence="5 6">Ubiquitin-related modifier 1</fullName>
    </recommendedName>
</protein>
<accession>G7E712</accession>
<evidence type="ECO:0000256" key="1">
    <source>
        <dbReference type="ARBA" id="ARBA00022490"/>
    </source>
</evidence>
<dbReference type="SUPFAM" id="SSF54285">
    <property type="entry name" value="MoaD/ThiS"/>
    <property type="match status" value="1"/>
</dbReference>
<evidence type="ECO:0000313" key="7">
    <source>
        <dbReference type="EMBL" id="GAA98622.1"/>
    </source>
</evidence>
<dbReference type="OrthoDB" id="10248987at2759"/>
<evidence type="ECO:0000256" key="6">
    <source>
        <dbReference type="RuleBase" id="RU361182"/>
    </source>
</evidence>
<dbReference type="STRING" id="764103.G7E712"/>
<dbReference type="InterPro" id="IPR016155">
    <property type="entry name" value="Mopterin_synth/thiamin_S_b"/>
</dbReference>
<comment type="function">
    <text evidence="5">Acts as a sulfur carrier required for 2-thiolation of mcm(5)S(2)U at tRNA wobble positions of cytosolic tRNA(Lys), tRNA(Glu) and tRNA(Gln). Serves as sulfur donor in tRNA 2-thiolation reaction by being thiocarboxylated (-COSH) at its C-terminus by the MOCS3 homolog UBA4. The sulfur is then transferred to tRNA to form 2-thiolation of mcm(5)S(2)U. Prior mcm(5) tRNA modification by the elongator complex is required for 2-thiolation. Also acts as a ubiquitin-like protein (UBL) that is covalently conjugated via an isopeptide bond to lysine residues of target proteins such as AHP1. The thiocarboxylated form serves as substrate for conjugation and oxidative stress specifically induces the formation of UBL-protein conjugates.</text>
</comment>
<feature type="cross-link" description="Glycyl lysine isopeptide (Gly-Lys) (interchain with K-? in acceptor proteins)" evidence="5">
    <location>
        <position position="119"/>
    </location>
</feature>
<dbReference type="HOGENOM" id="CLU_148208_0_0_1"/>
<dbReference type="GO" id="GO:0002098">
    <property type="term" value="P:tRNA wobble uridine modification"/>
    <property type="evidence" value="ECO:0007669"/>
    <property type="project" value="UniProtKB-UniRule"/>
</dbReference>
<evidence type="ECO:0000256" key="3">
    <source>
        <dbReference type="ARBA" id="ARBA00022694"/>
    </source>
</evidence>
<dbReference type="PANTHER" id="PTHR14986">
    <property type="entry name" value="RURM1 PROTEIN"/>
    <property type="match status" value="1"/>
</dbReference>
<dbReference type="OMA" id="DYELQPN"/>
<sequence length="119" mass="13119">MDIRVAFGGGMELLFGSQRSRTVRLPTHYDAASLAQGDLGAALSSSTASRATDIRLLIAYLLERELQDKQRPDLFVQGQTVRPGILVLVNDCDWELEGELDYNIKPNDEIVFISTLHGG</sequence>